<name>A0A9K3H546_HELAN</name>
<reference evidence="1" key="2">
    <citation type="submission" date="2020-06" db="EMBL/GenBank/DDBJ databases">
        <title>Helianthus annuus Genome sequencing and assembly Release 2.</title>
        <authorList>
            <person name="Gouzy J."/>
            <person name="Langlade N."/>
            <person name="Munos S."/>
        </authorList>
    </citation>
    <scope>NUCLEOTIDE SEQUENCE</scope>
    <source>
        <tissue evidence="1">Leaves</tissue>
    </source>
</reference>
<dbReference type="Proteomes" id="UP000215914">
    <property type="component" value="Unassembled WGS sequence"/>
</dbReference>
<evidence type="ECO:0000313" key="1">
    <source>
        <dbReference type="EMBL" id="KAF5765129.1"/>
    </source>
</evidence>
<dbReference type="Gramene" id="mRNA:HanXRQr2_Chr15g0700121">
    <property type="protein sequence ID" value="mRNA:HanXRQr2_Chr15g0700121"/>
    <property type="gene ID" value="HanXRQr2_Chr15g0700121"/>
</dbReference>
<comment type="caution">
    <text evidence="1">The sequence shown here is derived from an EMBL/GenBank/DDBJ whole genome shotgun (WGS) entry which is preliminary data.</text>
</comment>
<gene>
    <name evidence="1" type="ORF">HanXRQr2_Chr15g0700121</name>
</gene>
<accession>A0A9K3H546</accession>
<evidence type="ECO:0000313" key="2">
    <source>
        <dbReference type="Proteomes" id="UP000215914"/>
    </source>
</evidence>
<proteinExistence type="predicted"/>
<dbReference type="AlphaFoldDB" id="A0A9K3H546"/>
<reference evidence="1" key="1">
    <citation type="journal article" date="2017" name="Nature">
        <title>The sunflower genome provides insights into oil metabolism, flowering and Asterid evolution.</title>
        <authorList>
            <person name="Badouin H."/>
            <person name="Gouzy J."/>
            <person name="Grassa C.J."/>
            <person name="Murat F."/>
            <person name="Staton S.E."/>
            <person name="Cottret L."/>
            <person name="Lelandais-Briere C."/>
            <person name="Owens G.L."/>
            <person name="Carrere S."/>
            <person name="Mayjonade B."/>
            <person name="Legrand L."/>
            <person name="Gill N."/>
            <person name="Kane N.C."/>
            <person name="Bowers J.E."/>
            <person name="Hubner S."/>
            <person name="Bellec A."/>
            <person name="Berard A."/>
            <person name="Berges H."/>
            <person name="Blanchet N."/>
            <person name="Boniface M.C."/>
            <person name="Brunel D."/>
            <person name="Catrice O."/>
            <person name="Chaidir N."/>
            <person name="Claudel C."/>
            <person name="Donnadieu C."/>
            <person name="Faraut T."/>
            <person name="Fievet G."/>
            <person name="Helmstetter N."/>
            <person name="King M."/>
            <person name="Knapp S.J."/>
            <person name="Lai Z."/>
            <person name="Le Paslier M.C."/>
            <person name="Lippi Y."/>
            <person name="Lorenzon L."/>
            <person name="Mandel J.R."/>
            <person name="Marage G."/>
            <person name="Marchand G."/>
            <person name="Marquand E."/>
            <person name="Bret-Mestries E."/>
            <person name="Morien E."/>
            <person name="Nambeesan S."/>
            <person name="Nguyen T."/>
            <person name="Pegot-Espagnet P."/>
            <person name="Pouilly N."/>
            <person name="Raftis F."/>
            <person name="Sallet E."/>
            <person name="Schiex T."/>
            <person name="Thomas J."/>
            <person name="Vandecasteele C."/>
            <person name="Vares D."/>
            <person name="Vear F."/>
            <person name="Vautrin S."/>
            <person name="Crespi M."/>
            <person name="Mangin B."/>
            <person name="Burke J.M."/>
            <person name="Salse J."/>
            <person name="Munos S."/>
            <person name="Vincourt P."/>
            <person name="Rieseberg L.H."/>
            <person name="Langlade N.B."/>
        </authorList>
    </citation>
    <scope>NUCLEOTIDE SEQUENCE</scope>
    <source>
        <tissue evidence="1">Leaves</tissue>
    </source>
</reference>
<protein>
    <submittedName>
        <fullName evidence="1">Uncharacterized protein</fullName>
    </submittedName>
</protein>
<keyword evidence="2" id="KW-1185">Reference proteome</keyword>
<dbReference type="EMBL" id="MNCJ02000330">
    <property type="protein sequence ID" value="KAF5765129.1"/>
    <property type="molecule type" value="Genomic_DNA"/>
</dbReference>
<organism evidence="1 2">
    <name type="scientific">Helianthus annuus</name>
    <name type="common">Common sunflower</name>
    <dbReference type="NCBI Taxonomy" id="4232"/>
    <lineage>
        <taxon>Eukaryota</taxon>
        <taxon>Viridiplantae</taxon>
        <taxon>Streptophyta</taxon>
        <taxon>Embryophyta</taxon>
        <taxon>Tracheophyta</taxon>
        <taxon>Spermatophyta</taxon>
        <taxon>Magnoliopsida</taxon>
        <taxon>eudicotyledons</taxon>
        <taxon>Gunneridae</taxon>
        <taxon>Pentapetalae</taxon>
        <taxon>asterids</taxon>
        <taxon>campanulids</taxon>
        <taxon>Asterales</taxon>
        <taxon>Asteraceae</taxon>
        <taxon>Asteroideae</taxon>
        <taxon>Heliantheae alliance</taxon>
        <taxon>Heliantheae</taxon>
        <taxon>Helianthus</taxon>
    </lineage>
</organism>
<sequence length="43" mass="5218">MIFKPASASASVFYFLRGIYREKLWNFFVKLKFSPKRTFRLLI</sequence>